<organism evidence="6">
    <name type="scientific">Cyberlindnera fabianii</name>
    <name type="common">Yeast</name>
    <name type="synonym">Hansenula fabianii</name>
    <dbReference type="NCBI Taxonomy" id="36022"/>
    <lineage>
        <taxon>Eukaryota</taxon>
        <taxon>Fungi</taxon>
        <taxon>Dikarya</taxon>
        <taxon>Ascomycota</taxon>
        <taxon>Saccharomycotina</taxon>
        <taxon>Saccharomycetes</taxon>
        <taxon>Phaffomycetales</taxon>
        <taxon>Phaffomycetaceae</taxon>
        <taxon>Cyberlindnera</taxon>
    </lineage>
</organism>
<sequence length="1051" mass="118587">MGSRKHDRDEPHAIRLPGSILDEIKAQKEDDDGTRFEFGQENYEKKRKAPVSRKEQRKQERANKKQKKAQQPKKSKAENESKRDVKKSGKSIRSSLKSEPKTKQKKSVTFSETNQVKEFTGFSSDDSISEGDFDSDISDAEDLDAEDFGFDDFDEADAFSDDENQPQTAEDTMAALMALKAKKNGKAAPSPVEKTKGKKDPSTAAETMAALKAAKDKKKSKVAPEPKVEDEESDDSDGFSDEDEDMDGFSDDEFTDDEGDQPQTAEDVFAALKAAKEKKKNAGTSAADTMTALKAKKEEKAKKERKEKEKIEKEKKEKERKKKEKEETKFKRRPLTDEEEALRKRDERDMKHYAKLLGMKSTSIKDFKKHQVDDGLGDLLDGLDFLDEYGGEEPSDEEPAQDDVIEYNISEPESDDTEEESGDGQDDDDEEIVENPFSSDDEINSSDFDSDLDGELDDEDEEDGDTIVAGPKENPYIAPVASNAPKGKYIPPAMRARLAGNADSEAMLKVKRLIKGPLNKLSEANVLTIVNEVNSVYLDNPRQVVTECLANVVLESIVQQSVLLDTFVTLHAALLAAIYRLQGVEVGAYFIQNLVEKYEEHYKANQGKEAGNLLSLLTALYSFQVVSCKLLYNLISTLITSTTELNSELLLRIVRNAGQQMRSDDPNALKEIIMQFQENVQGQEVNTRTRFLIETITNLRNNKSKNMNEQTQQLVIRMKKVLATVNNRMNEPLQVSLDDIHNIDTKGKWWLVGSAWKGNQASEASGVNDVEMNTEEMNDILDSAEPNWMELARSQRMNTDIRRAIFITIMSSQDYIEAFTKLDKLRLKRSQEREIPKILLHCVSIEKVYNPYYGLLANKLCSQHSLRKTMQFCFWDLLKELEGDDSDDSEDEGDYFKKLNTDIAGNDDDFQLQRTVNLGKFFGNLIAEGSLPLHSLKSLNFLSLSEDVSMFLEVMLIAFYDGVGKKSEISAFGAGTKKSKKAEDLIFEEKLLVERLLKCKEQNVLLRGLQYFVQSKVRGSELISGRKQKKRVEWGVDATCDIAGELLKQLE</sequence>
<dbReference type="SMART" id="SM00544">
    <property type="entry name" value="MA3"/>
    <property type="match status" value="1"/>
</dbReference>
<accession>A0A061AQH8</accession>
<evidence type="ECO:0000259" key="5">
    <source>
        <dbReference type="PROSITE" id="PS51366"/>
    </source>
</evidence>
<dbReference type="SUPFAM" id="SSF48371">
    <property type="entry name" value="ARM repeat"/>
    <property type="match status" value="1"/>
</dbReference>
<feature type="compositionally biased region" description="Basic and acidic residues" evidence="4">
    <location>
        <begin position="52"/>
        <end position="63"/>
    </location>
</feature>
<name>A0A061AQH8_CYBFA</name>
<dbReference type="InterPro" id="IPR003891">
    <property type="entry name" value="Initiation_fac_eIF4g_MI"/>
</dbReference>
<evidence type="ECO:0000256" key="1">
    <source>
        <dbReference type="ARBA" id="ARBA00004604"/>
    </source>
</evidence>
<dbReference type="Gene3D" id="1.25.40.180">
    <property type="match status" value="1"/>
</dbReference>
<feature type="compositionally biased region" description="Basic and acidic residues" evidence="4">
    <location>
        <begin position="75"/>
        <end position="87"/>
    </location>
</feature>
<dbReference type="OrthoDB" id="361797at2759"/>
<dbReference type="GO" id="GO:0042274">
    <property type="term" value="P:ribosomal small subunit biogenesis"/>
    <property type="evidence" value="ECO:0007669"/>
    <property type="project" value="TreeGrafter"/>
</dbReference>
<comment type="similarity">
    <text evidence="2">Belongs to the CWC22 family.</text>
</comment>
<feature type="compositionally biased region" description="Basic and acidic residues" evidence="4">
    <location>
        <begin position="1"/>
        <end position="13"/>
    </location>
</feature>
<dbReference type="InterPro" id="IPR003890">
    <property type="entry name" value="MIF4G-like_typ-3"/>
</dbReference>
<dbReference type="PANTHER" id="PTHR18034:SF4">
    <property type="entry name" value="NUCLEOLAR MIF4G DOMAIN-CONTAINING PROTEIN 1"/>
    <property type="match status" value="1"/>
</dbReference>
<gene>
    <name evidence="6" type="ORF">CYFA0S_01e13322g</name>
</gene>
<keyword evidence="3" id="KW-0539">Nucleus</keyword>
<dbReference type="GO" id="GO:0003723">
    <property type="term" value="F:RNA binding"/>
    <property type="evidence" value="ECO:0007669"/>
    <property type="project" value="InterPro"/>
</dbReference>
<dbReference type="PANTHER" id="PTHR18034">
    <property type="entry name" value="CELL CYCLE CONTROL PROTEIN CWF22-RELATED"/>
    <property type="match status" value="1"/>
</dbReference>
<feature type="compositionally biased region" description="Acidic residues" evidence="4">
    <location>
        <begin position="228"/>
        <end position="260"/>
    </location>
</feature>
<dbReference type="InterPro" id="IPR016024">
    <property type="entry name" value="ARM-type_fold"/>
</dbReference>
<feature type="compositionally biased region" description="Basic residues" evidence="4">
    <location>
        <begin position="64"/>
        <end position="74"/>
    </location>
</feature>
<reference evidence="6" key="1">
    <citation type="journal article" date="2014" name="Genome Announc.">
        <title>Genome sequence of the yeast Cyberlindnera fabianii (Hansenula fabianii).</title>
        <authorList>
            <person name="Freel K.C."/>
            <person name="Sarilar V."/>
            <person name="Neuveglise C."/>
            <person name="Devillers H."/>
            <person name="Friedrich A."/>
            <person name="Schacherer J."/>
        </authorList>
    </citation>
    <scope>NUCLEOTIDE SEQUENCE</scope>
    <source>
        <strain evidence="6">YJS4271</strain>
    </source>
</reference>
<dbReference type="GO" id="GO:0005730">
    <property type="term" value="C:nucleolus"/>
    <property type="evidence" value="ECO:0007669"/>
    <property type="project" value="UniProtKB-SubCell"/>
</dbReference>
<dbReference type="PROSITE" id="PS51366">
    <property type="entry name" value="MI"/>
    <property type="match status" value="1"/>
</dbReference>
<dbReference type="VEuPathDB" id="FungiDB:BON22_0259"/>
<feature type="region of interest" description="Disordered" evidence="4">
    <location>
        <begin position="1"/>
        <end position="349"/>
    </location>
</feature>
<evidence type="ECO:0000256" key="3">
    <source>
        <dbReference type="ARBA" id="ARBA00023242"/>
    </source>
</evidence>
<feature type="compositionally biased region" description="Polar residues" evidence="4">
    <location>
        <begin position="107"/>
        <end position="126"/>
    </location>
</feature>
<dbReference type="InterPro" id="IPR050781">
    <property type="entry name" value="CWC22_splicing_factor"/>
</dbReference>
<dbReference type="EMBL" id="LK052886">
    <property type="protein sequence ID" value="CDR37613.1"/>
    <property type="molecule type" value="Genomic_DNA"/>
</dbReference>
<dbReference type="SMART" id="SM00543">
    <property type="entry name" value="MIF4G"/>
    <property type="match status" value="1"/>
</dbReference>
<evidence type="ECO:0000313" key="6">
    <source>
        <dbReference type="EMBL" id="CDR37613.1"/>
    </source>
</evidence>
<feature type="region of interest" description="Disordered" evidence="4">
    <location>
        <begin position="376"/>
        <end position="480"/>
    </location>
</feature>
<feature type="compositionally biased region" description="Low complexity" evidence="4">
    <location>
        <begin position="203"/>
        <end position="212"/>
    </location>
</feature>
<evidence type="ECO:0000256" key="4">
    <source>
        <dbReference type="SAM" id="MobiDB-lite"/>
    </source>
</evidence>
<feature type="compositionally biased region" description="Acidic residues" evidence="4">
    <location>
        <begin position="127"/>
        <end position="164"/>
    </location>
</feature>
<dbReference type="AlphaFoldDB" id="A0A061AQH8"/>
<comment type="subcellular location">
    <subcellularLocation>
        <location evidence="1">Nucleus</location>
        <location evidence="1">Nucleolus</location>
    </subcellularLocation>
</comment>
<feature type="domain" description="MI" evidence="5">
    <location>
        <begin position="800"/>
        <end position="941"/>
    </location>
</feature>
<feature type="compositionally biased region" description="Acidic residues" evidence="4">
    <location>
        <begin position="384"/>
        <end position="405"/>
    </location>
</feature>
<dbReference type="PhylomeDB" id="A0A061AQH8"/>
<feature type="compositionally biased region" description="Basic and acidic residues" evidence="4">
    <location>
        <begin position="295"/>
        <end position="317"/>
    </location>
</feature>
<proteinExistence type="inferred from homology"/>
<dbReference type="Pfam" id="PF02847">
    <property type="entry name" value="MA3"/>
    <property type="match status" value="1"/>
</dbReference>
<evidence type="ECO:0000256" key="2">
    <source>
        <dbReference type="ARBA" id="ARBA00006856"/>
    </source>
</evidence>
<dbReference type="Pfam" id="PF02854">
    <property type="entry name" value="MIF4G"/>
    <property type="match status" value="1"/>
</dbReference>
<protein>
    <submittedName>
        <fullName evidence="6">CYFA0S01e13322g1_1</fullName>
    </submittedName>
</protein>
<feature type="compositionally biased region" description="Acidic residues" evidence="4">
    <location>
        <begin position="412"/>
        <end position="465"/>
    </location>
</feature>